<dbReference type="InterPro" id="IPR029044">
    <property type="entry name" value="Nucleotide-diphossugar_trans"/>
</dbReference>
<keyword evidence="4" id="KW-1185">Reference proteome</keyword>
<gene>
    <name evidence="3" type="ORF">IBE52_00690</name>
</gene>
<feature type="coiled-coil region" evidence="1">
    <location>
        <begin position="451"/>
        <end position="478"/>
    </location>
</feature>
<dbReference type="Proteomes" id="UP000760407">
    <property type="component" value="Unassembled WGS sequence"/>
</dbReference>
<dbReference type="InterPro" id="IPR001173">
    <property type="entry name" value="Glyco_trans_2-like"/>
</dbReference>
<dbReference type="PANTHER" id="PTHR22916:SF3">
    <property type="entry name" value="UDP-GLCNAC:BETAGAL BETA-1,3-N-ACETYLGLUCOSAMINYLTRANSFERASE-LIKE PROTEIN 1"/>
    <property type="match status" value="1"/>
</dbReference>
<dbReference type="CDD" id="cd00761">
    <property type="entry name" value="Glyco_tranf_GTA_type"/>
    <property type="match status" value="1"/>
</dbReference>
<dbReference type="PANTHER" id="PTHR22916">
    <property type="entry name" value="GLYCOSYLTRANSFERASE"/>
    <property type="match status" value="1"/>
</dbReference>
<name>A0ABS1G9C0_9GAMM</name>
<accession>A0ABS1G9C0</accession>
<proteinExistence type="predicted"/>
<dbReference type="SUPFAM" id="SSF53448">
    <property type="entry name" value="Nucleotide-diphospho-sugar transferases"/>
    <property type="match status" value="1"/>
</dbReference>
<keyword evidence="1" id="KW-0175">Coiled coil</keyword>
<comment type="caution">
    <text evidence="3">The sequence shown here is derived from an EMBL/GenBank/DDBJ whole genome shotgun (WGS) entry which is preliminary data.</text>
</comment>
<sequence length="496" mass="57393">MDNSPLISVCMLCFNHEKYVEQAINSVINQTYDNWELIIVDNSSTDSSRQKIADCSFTDDRITFISLEYNSYPSGGINTALKQAKGDYISVLSADDYFMSDKLEKQLNYMKETNSCICFTWVKFVNDSGVELDNYKNHVFNKHFKNTDELMKMLFNGINVFCAVTPLISQKAHEKIGFYDNRLLQAQDFDLWLRALKEYDISILEEELSCYRIRDDGANLSIGVDTRALLRGNTEAIWYMQNIPKLETCVISKIIGNKSDEISKYKNLFYYYLKQSNKVGAAAMVFAAYDKLTESFSFPSELYQDFLEMYSRLDLFDELGFRKDAVAELCLEQSNSESSSIKKRVYVNKNIYSFDIYIENDISKIEYLPINQPCKINLKSARAIFEGGNVIALGVSKTNAEYFDGQYYDFKRYPKIIFDKLNVEAIGEKIQTIEIDIDILPYNKECLISLNEAINYLNDELNNELDTYKKEINKIYSSLGWKLTKPVRVITKLFNK</sequence>
<organism evidence="3 4">
    <name type="scientific">Francisella philomiragia</name>
    <dbReference type="NCBI Taxonomy" id="28110"/>
    <lineage>
        <taxon>Bacteria</taxon>
        <taxon>Pseudomonadati</taxon>
        <taxon>Pseudomonadota</taxon>
        <taxon>Gammaproteobacteria</taxon>
        <taxon>Thiotrichales</taxon>
        <taxon>Francisellaceae</taxon>
        <taxon>Francisella</taxon>
    </lineage>
</organism>
<protein>
    <submittedName>
        <fullName evidence="3">Glycosyltransferase family 2 protein</fullName>
    </submittedName>
</protein>
<dbReference type="RefSeq" id="WP_200165430.1">
    <property type="nucleotide sequence ID" value="NZ_JACTSG010000001.1"/>
</dbReference>
<dbReference type="Gene3D" id="3.90.550.10">
    <property type="entry name" value="Spore Coat Polysaccharide Biosynthesis Protein SpsA, Chain A"/>
    <property type="match status" value="1"/>
</dbReference>
<feature type="domain" description="Glycosyltransferase 2-like" evidence="2">
    <location>
        <begin position="8"/>
        <end position="176"/>
    </location>
</feature>
<dbReference type="EMBL" id="JACTSG010000001">
    <property type="protein sequence ID" value="MBK2301425.1"/>
    <property type="molecule type" value="Genomic_DNA"/>
</dbReference>
<evidence type="ECO:0000313" key="3">
    <source>
        <dbReference type="EMBL" id="MBK2301425.1"/>
    </source>
</evidence>
<reference evidence="3 4" key="1">
    <citation type="submission" date="2020-08" db="EMBL/GenBank/DDBJ databases">
        <title>Comparative genomics of Francisella species.</title>
        <authorList>
            <person name="Sahl J."/>
            <person name="Sjodin A."/>
            <person name="Wagner D."/>
            <person name="Forsman M."/>
        </authorList>
    </citation>
    <scope>NUCLEOTIDE SEQUENCE [LARGE SCALE GENOMIC DNA]</scope>
    <source>
        <strain evidence="3 4">F1093</strain>
    </source>
</reference>
<dbReference type="Pfam" id="PF00535">
    <property type="entry name" value="Glycos_transf_2"/>
    <property type="match status" value="1"/>
</dbReference>
<evidence type="ECO:0000259" key="2">
    <source>
        <dbReference type="Pfam" id="PF00535"/>
    </source>
</evidence>
<evidence type="ECO:0000313" key="4">
    <source>
        <dbReference type="Proteomes" id="UP000760407"/>
    </source>
</evidence>
<evidence type="ECO:0000256" key="1">
    <source>
        <dbReference type="SAM" id="Coils"/>
    </source>
</evidence>